<proteinExistence type="predicted"/>
<dbReference type="Pfam" id="PF01663">
    <property type="entry name" value="Phosphodiest"/>
    <property type="match status" value="1"/>
</dbReference>
<accession>A0ABV6STW6</accession>
<evidence type="ECO:0000256" key="1">
    <source>
        <dbReference type="SAM" id="SignalP"/>
    </source>
</evidence>
<dbReference type="SUPFAM" id="SSF53649">
    <property type="entry name" value="Alkaline phosphatase-like"/>
    <property type="match status" value="1"/>
</dbReference>
<sequence length="430" mass="46395">MQPHARSTARLAVLLAAAFALAACSTTPGQPAPPRFDGQHQSTAAPDALLLISIDGLHPDRINPTDSPNVARLAATGVQARWMTPSYPSLTFPNHYTIATGLRPDRHGIVHNSMHDEELGTFRLSDRDAVGTSDWWGGEPIWVGAEKAGLPTATMFWPGSEAEVAGVRPTRWHLYEESIPAAERAATVGGWLLEPEATRPRLATLYFHAVDSAAHAHGPDSDEARAALAEIDAAIGQLLDQLARGGRLEHTNIILVSDHGMAPVPAGQQLSVSDMVTMEQARLSSIGQVVQVQPDPGFEAEVEARLLGRHDHYECWRREALPARWHYGTHPRIPAIVCQMDEGWDALPPQVLESRAQGGTRGSHGYDPALPSMRAVFIASGPAFRQGAVIDPIDNVDVYPLMVRLLGIPAADHDGDAAALLPALREPARR</sequence>
<comment type="caution">
    <text evidence="2">The sequence shown here is derived from an EMBL/GenBank/DDBJ whole genome shotgun (WGS) entry which is preliminary data.</text>
</comment>
<dbReference type="InterPro" id="IPR017850">
    <property type="entry name" value="Alkaline_phosphatase_core_sf"/>
</dbReference>
<reference evidence="2 3" key="1">
    <citation type="submission" date="2024-09" db="EMBL/GenBank/DDBJ databases">
        <authorList>
            <person name="Sun Q."/>
            <person name="Mori K."/>
        </authorList>
    </citation>
    <scope>NUCLEOTIDE SEQUENCE [LARGE SCALE GENOMIC DNA]</scope>
    <source>
        <strain evidence="2 3">KCTC 52403</strain>
    </source>
</reference>
<name>A0ABV6STW6_9GAMM</name>
<keyword evidence="1" id="KW-0732">Signal</keyword>
<evidence type="ECO:0000313" key="3">
    <source>
        <dbReference type="Proteomes" id="UP001589898"/>
    </source>
</evidence>
<dbReference type="RefSeq" id="WP_189496806.1">
    <property type="nucleotide sequence ID" value="NZ_BMZT01000005.1"/>
</dbReference>
<dbReference type="InterPro" id="IPR002591">
    <property type="entry name" value="Phosphodiest/P_Trfase"/>
</dbReference>
<dbReference type="PANTHER" id="PTHR10151">
    <property type="entry name" value="ECTONUCLEOTIDE PYROPHOSPHATASE/PHOSPHODIESTERASE"/>
    <property type="match status" value="1"/>
</dbReference>
<dbReference type="Proteomes" id="UP001589898">
    <property type="component" value="Unassembled WGS sequence"/>
</dbReference>
<gene>
    <name evidence="2" type="ORF">ACFFFU_03735</name>
</gene>
<feature type="chain" id="PRO_5046633861" evidence="1">
    <location>
        <begin position="23"/>
        <end position="430"/>
    </location>
</feature>
<protein>
    <submittedName>
        <fullName evidence="2">Ectonucleotide pyrophosphatase/phosphodiesterase</fullName>
    </submittedName>
</protein>
<dbReference type="Gene3D" id="3.40.720.10">
    <property type="entry name" value="Alkaline Phosphatase, subunit A"/>
    <property type="match status" value="1"/>
</dbReference>
<dbReference type="PANTHER" id="PTHR10151:SF120">
    <property type="entry name" value="BIS(5'-ADENOSYL)-TRIPHOSPHATASE"/>
    <property type="match status" value="1"/>
</dbReference>
<keyword evidence="3" id="KW-1185">Reference proteome</keyword>
<dbReference type="EMBL" id="JBHLTF010000009">
    <property type="protein sequence ID" value="MFC0716878.1"/>
    <property type="molecule type" value="Genomic_DNA"/>
</dbReference>
<dbReference type="PROSITE" id="PS51257">
    <property type="entry name" value="PROKAR_LIPOPROTEIN"/>
    <property type="match status" value="1"/>
</dbReference>
<organism evidence="2 3">
    <name type="scientific">Luteimonas padinae</name>
    <dbReference type="NCBI Taxonomy" id="1714359"/>
    <lineage>
        <taxon>Bacteria</taxon>
        <taxon>Pseudomonadati</taxon>
        <taxon>Pseudomonadota</taxon>
        <taxon>Gammaproteobacteria</taxon>
        <taxon>Lysobacterales</taxon>
        <taxon>Lysobacteraceae</taxon>
        <taxon>Luteimonas</taxon>
    </lineage>
</organism>
<evidence type="ECO:0000313" key="2">
    <source>
        <dbReference type="EMBL" id="MFC0716878.1"/>
    </source>
</evidence>
<dbReference type="Gene3D" id="3.30.1360.180">
    <property type="match status" value="1"/>
</dbReference>
<dbReference type="CDD" id="cd16018">
    <property type="entry name" value="Enpp"/>
    <property type="match status" value="1"/>
</dbReference>
<feature type="signal peptide" evidence="1">
    <location>
        <begin position="1"/>
        <end position="22"/>
    </location>
</feature>